<proteinExistence type="predicted"/>
<sequence length="567" mass="57165">MPSDITLSAATRQNLLSLQDTAALLATTQSRLATQKKVNSALDNPVNYFAAQGMSARSADLLSLMDGISNGIQTIQAANQGITRIQGLVDSAKSTAQQALAVQNTASGSTATGAVVAAASGKSLLGGGTGAAADGTHDYSGATTASIFTLTDNFGNSATITLDRAHLAPSAKDVSKVTSAEILTQINQQLGQAGGFATASLTNDGRLTFTSTLTGSDAKVTIGGGSAANTVDVGFGTGSITTVSATGIDATDGSAKASVTGAAITALGAASNFDLTSGDASITVQLGNGLTKTINLNKTADATLGVATLKAQDIAGAINRQLNADTGISGKVIATYDNTAGTVSLRTTSAGGDQKLTVTSAAASTKDIGFGVGGDATKARIGAGAGATAANGTNQRAALAQQFNDLLTQISMAAQDARFQGVNLLYRSGSDPKENTLHMTFNEKDTSYLDIKGVKFDSAGLGITQSTGNFATNDEVKGALSQLMNASSTLRSQASTFGSNLTVIQNRQSFTKSIINILDVGANNLTIADLNEETANQNALSLRNSLGISALSLANQAQQGILQLLRG</sequence>
<evidence type="ECO:0000313" key="1">
    <source>
        <dbReference type="EMBL" id="PIT00992.1"/>
    </source>
</evidence>
<name>A0A2M6U8T3_9BRAD</name>
<comment type="caution">
    <text evidence="1">The sequence shown here is derived from an EMBL/GenBank/DDBJ whole genome shotgun (WGS) entry which is preliminary data.</text>
</comment>
<evidence type="ECO:0000313" key="2">
    <source>
        <dbReference type="Proteomes" id="UP000228930"/>
    </source>
</evidence>
<dbReference type="AlphaFoldDB" id="A0A2M6U8T3"/>
<evidence type="ECO:0008006" key="3">
    <source>
        <dbReference type="Google" id="ProtNLM"/>
    </source>
</evidence>
<dbReference type="RefSeq" id="WP_100176214.1">
    <property type="nucleotide sequence ID" value="NZ_LFJC01000003.1"/>
</dbReference>
<dbReference type="Proteomes" id="UP000228930">
    <property type="component" value="Unassembled WGS sequence"/>
</dbReference>
<accession>A0A2M6U8T3</accession>
<organism evidence="1 2">
    <name type="scientific">Bradyrhizobium nitroreducens</name>
    <dbReference type="NCBI Taxonomy" id="709803"/>
    <lineage>
        <taxon>Bacteria</taxon>
        <taxon>Pseudomonadati</taxon>
        <taxon>Pseudomonadota</taxon>
        <taxon>Alphaproteobacteria</taxon>
        <taxon>Hyphomicrobiales</taxon>
        <taxon>Nitrobacteraceae</taxon>
        <taxon>Bradyrhizobium</taxon>
    </lineage>
</organism>
<dbReference type="Gene3D" id="1.20.1330.10">
    <property type="entry name" value="f41 fragment of flagellin, N-terminal domain"/>
    <property type="match status" value="1"/>
</dbReference>
<gene>
    <name evidence="1" type="ORF">TSA1_09665</name>
</gene>
<dbReference type="EMBL" id="LFJC01000003">
    <property type="protein sequence ID" value="PIT00992.1"/>
    <property type="molecule type" value="Genomic_DNA"/>
</dbReference>
<reference evidence="1 2" key="1">
    <citation type="submission" date="2015-06" db="EMBL/GenBank/DDBJ databases">
        <title>Comparative genome analysis of nirS-carrying Bradyrhizobium sp. strains.</title>
        <authorList>
            <person name="Ishii S."/>
            <person name="Jang J."/>
            <person name="Nishizawa T."/>
            <person name="Senoo K."/>
        </authorList>
    </citation>
    <scope>NUCLEOTIDE SEQUENCE [LARGE SCALE GENOMIC DNA]</scope>
    <source>
        <strain evidence="1 2">TSA1</strain>
    </source>
</reference>
<protein>
    <recommendedName>
        <fullName evidence="3">Flagellin</fullName>
    </recommendedName>
</protein>
<keyword evidence="2" id="KW-1185">Reference proteome</keyword>
<dbReference type="SUPFAM" id="SSF64518">
    <property type="entry name" value="Phase 1 flagellin"/>
    <property type="match status" value="2"/>
</dbReference>